<feature type="transmembrane region" description="Helical" evidence="7">
    <location>
        <begin position="217"/>
        <end position="238"/>
    </location>
</feature>
<feature type="transmembrane region" description="Helical" evidence="7">
    <location>
        <begin position="92"/>
        <end position="116"/>
    </location>
</feature>
<dbReference type="InterPro" id="IPR004776">
    <property type="entry name" value="Mem_transp_PIN-like"/>
</dbReference>
<evidence type="ECO:0000313" key="9">
    <source>
        <dbReference type="Proteomes" id="UP000221384"/>
    </source>
</evidence>
<feature type="transmembrane region" description="Helical" evidence="7">
    <location>
        <begin position="33"/>
        <end position="51"/>
    </location>
</feature>
<dbReference type="EMBL" id="NWVW01000009">
    <property type="protein sequence ID" value="PHO09535.1"/>
    <property type="molecule type" value="Genomic_DNA"/>
</dbReference>
<keyword evidence="4 7" id="KW-0812">Transmembrane</keyword>
<name>A0ABX4LPP0_9BACT</name>
<keyword evidence="9" id="KW-1185">Reference proteome</keyword>
<evidence type="ECO:0000256" key="5">
    <source>
        <dbReference type="ARBA" id="ARBA00022989"/>
    </source>
</evidence>
<evidence type="ECO:0000256" key="6">
    <source>
        <dbReference type="ARBA" id="ARBA00023136"/>
    </source>
</evidence>
<proteinExistence type="predicted"/>
<keyword evidence="6 7" id="KW-0472">Membrane</keyword>
<sequence>MQTLISVLPVYSFIVIGLILKKSFKEKIDEKSYVILSFYFLQPILIFWGLTKSPIDYAFVMSPIIYLYAVLSVVFFLIIFSKKIFTDSKDRTIFIAVSLVGNTGNIGVPLGIALFGEQSVPYTSIINIANMFFIYIFSIYFFAKDSFTLKKSIYSILKLPGLWVAFFAIAINYFNVPIHKDISRTLEMGAYASMVIQLIIFGVYLSEVKIRTMNWKLSLNISLVKHFILPFVGVFFVLQSDLSSYVASVVLMQLMIPLAVNNVNLAALYNCKPYDVTASILVSTIIFSLLLYFYIFIIKYFLGDF</sequence>
<feature type="transmembrane region" description="Helical" evidence="7">
    <location>
        <begin position="122"/>
        <end position="143"/>
    </location>
</feature>
<dbReference type="Proteomes" id="UP000221384">
    <property type="component" value="Unassembled WGS sequence"/>
</dbReference>
<evidence type="ECO:0000256" key="7">
    <source>
        <dbReference type="SAM" id="Phobius"/>
    </source>
</evidence>
<feature type="transmembrane region" description="Helical" evidence="7">
    <location>
        <begin position="6"/>
        <end position="21"/>
    </location>
</feature>
<evidence type="ECO:0000256" key="3">
    <source>
        <dbReference type="ARBA" id="ARBA00022475"/>
    </source>
</evidence>
<keyword evidence="5 7" id="KW-1133">Transmembrane helix</keyword>
<keyword evidence="3" id="KW-1003">Cell membrane</keyword>
<feature type="transmembrane region" description="Helical" evidence="7">
    <location>
        <begin position="280"/>
        <end position="302"/>
    </location>
</feature>
<evidence type="ECO:0000256" key="4">
    <source>
        <dbReference type="ARBA" id="ARBA00022692"/>
    </source>
</evidence>
<feature type="transmembrane region" description="Helical" evidence="7">
    <location>
        <begin position="155"/>
        <end position="176"/>
    </location>
</feature>
<accession>A0ABX4LPP0</accession>
<organism evidence="8 9">
    <name type="scientific">Malaciobacter canalis</name>
    <dbReference type="NCBI Taxonomy" id="1912871"/>
    <lineage>
        <taxon>Bacteria</taxon>
        <taxon>Pseudomonadati</taxon>
        <taxon>Campylobacterota</taxon>
        <taxon>Epsilonproteobacteria</taxon>
        <taxon>Campylobacterales</taxon>
        <taxon>Arcobacteraceae</taxon>
        <taxon>Malaciobacter</taxon>
    </lineage>
</organism>
<dbReference type="PANTHER" id="PTHR36838">
    <property type="entry name" value="AUXIN EFFLUX CARRIER FAMILY PROTEIN"/>
    <property type="match status" value="1"/>
</dbReference>
<evidence type="ECO:0000256" key="1">
    <source>
        <dbReference type="ARBA" id="ARBA00004141"/>
    </source>
</evidence>
<comment type="subcellular location">
    <subcellularLocation>
        <location evidence="1">Membrane</location>
        <topology evidence="1">Multi-pass membrane protein</topology>
    </subcellularLocation>
</comment>
<dbReference type="PANTHER" id="PTHR36838:SF3">
    <property type="entry name" value="TRANSPORTER AUXIN EFFLUX CARRIER EC FAMILY"/>
    <property type="match status" value="1"/>
</dbReference>
<protein>
    <submittedName>
        <fullName evidence="8">Permease</fullName>
    </submittedName>
</protein>
<comment type="caution">
    <text evidence="8">The sequence shown here is derived from an EMBL/GenBank/DDBJ whole genome shotgun (WGS) entry which is preliminary data.</text>
</comment>
<gene>
    <name evidence="8" type="ORF">CPG37_08515</name>
</gene>
<feature type="transmembrane region" description="Helical" evidence="7">
    <location>
        <begin position="188"/>
        <end position="205"/>
    </location>
</feature>
<keyword evidence="2" id="KW-0813">Transport</keyword>
<feature type="transmembrane region" description="Helical" evidence="7">
    <location>
        <begin position="57"/>
        <end position="80"/>
    </location>
</feature>
<reference evidence="8 9" key="1">
    <citation type="submission" date="2017-09" db="EMBL/GenBank/DDBJ databases">
        <authorList>
            <person name="Perez-Cataluna A."/>
            <person name="Figueras M.J."/>
            <person name="Salas-Masso N."/>
        </authorList>
    </citation>
    <scope>NUCLEOTIDE SEQUENCE [LARGE SCALE GENOMIC DNA]</scope>
    <source>
        <strain evidence="8 9">F138-33</strain>
    </source>
</reference>
<feature type="transmembrane region" description="Helical" evidence="7">
    <location>
        <begin position="244"/>
        <end position="268"/>
    </location>
</feature>
<dbReference type="Pfam" id="PF03547">
    <property type="entry name" value="Mem_trans"/>
    <property type="match status" value="2"/>
</dbReference>
<evidence type="ECO:0000313" key="8">
    <source>
        <dbReference type="EMBL" id="PHO09535.1"/>
    </source>
</evidence>
<evidence type="ECO:0000256" key="2">
    <source>
        <dbReference type="ARBA" id="ARBA00022448"/>
    </source>
</evidence>